<keyword evidence="3" id="KW-1185">Reference proteome</keyword>
<evidence type="ECO:0000256" key="1">
    <source>
        <dbReference type="SAM" id="Phobius"/>
    </source>
</evidence>
<evidence type="ECO:0000313" key="3">
    <source>
        <dbReference type="Proteomes" id="UP001412239"/>
    </source>
</evidence>
<dbReference type="AlphaFoldDB" id="A0A292PRM3"/>
<sequence length="176" mass="18684">MGKDASRGASPWPRYNWILIALQLLSAAVVLVCLGWYGLKDRSGLPSDFMCWLPGVAAGFTLLYAVLSLSSSSSNLSVHEVLIGDAISLGLWIAVVCRMALLVAGTGTFGRCAVLPEGSGSGRNSCAASQIVLALAVDLSVLSLTRMIIALFVRRRAPAPSRHLDDDCEKLYDASE</sequence>
<accession>A0A292PRM3</accession>
<keyword evidence="1" id="KW-0472">Membrane</keyword>
<feature type="transmembrane region" description="Helical" evidence="1">
    <location>
        <begin position="15"/>
        <end position="37"/>
    </location>
</feature>
<feature type="transmembrane region" description="Helical" evidence="1">
    <location>
        <begin position="89"/>
        <end position="110"/>
    </location>
</feature>
<proteinExistence type="predicted"/>
<organism evidence="2 3">
    <name type="scientific">Tuber aestivum</name>
    <name type="common">summer truffle</name>
    <dbReference type="NCBI Taxonomy" id="59557"/>
    <lineage>
        <taxon>Eukaryota</taxon>
        <taxon>Fungi</taxon>
        <taxon>Dikarya</taxon>
        <taxon>Ascomycota</taxon>
        <taxon>Pezizomycotina</taxon>
        <taxon>Pezizomycetes</taxon>
        <taxon>Pezizales</taxon>
        <taxon>Tuberaceae</taxon>
        <taxon>Tuber</taxon>
    </lineage>
</organism>
<keyword evidence="1" id="KW-1133">Transmembrane helix</keyword>
<protein>
    <recommendedName>
        <fullName evidence="4">MARVEL domain-containing protein</fullName>
    </recommendedName>
</protein>
<feature type="transmembrane region" description="Helical" evidence="1">
    <location>
        <begin position="49"/>
        <end position="69"/>
    </location>
</feature>
<dbReference type="EMBL" id="LN891070">
    <property type="protein sequence ID" value="CUS09774.1"/>
    <property type="molecule type" value="Genomic_DNA"/>
</dbReference>
<gene>
    <name evidence="2" type="ORF">GSTUAT00006133001</name>
</gene>
<evidence type="ECO:0008006" key="4">
    <source>
        <dbReference type="Google" id="ProtNLM"/>
    </source>
</evidence>
<evidence type="ECO:0000313" key="2">
    <source>
        <dbReference type="EMBL" id="CUS09774.1"/>
    </source>
</evidence>
<reference evidence="2" key="1">
    <citation type="submission" date="2015-10" db="EMBL/GenBank/DDBJ databases">
        <authorList>
            <person name="Regsiter A."/>
            <person name="william w."/>
        </authorList>
    </citation>
    <scope>NUCLEOTIDE SEQUENCE</scope>
    <source>
        <strain evidence="2">Montdore</strain>
    </source>
</reference>
<name>A0A292PRM3_9PEZI</name>
<feature type="transmembrane region" description="Helical" evidence="1">
    <location>
        <begin position="131"/>
        <end position="153"/>
    </location>
</feature>
<keyword evidence="1" id="KW-0812">Transmembrane</keyword>
<dbReference type="Proteomes" id="UP001412239">
    <property type="component" value="Unassembled WGS sequence"/>
</dbReference>